<proteinExistence type="inferred from homology"/>
<dbReference type="GO" id="GO:0050380">
    <property type="term" value="F:undecaprenyl-diphosphatase activity"/>
    <property type="evidence" value="ECO:0007669"/>
    <property type="project" value="UniProtKB-EC"/>
</dbReference>
<comment type="miscellaneous">
    <text evidence="14">Bacitracin is thought to be involved in the inhibition of peptidoglycan synthesis by sequestering undecaprenyl diphosphate, thereby reducing the pool of lipid carrier available.</text>
</comment>
<keyword evidence="8 14" id="KW-1133">Transmembrane helix</keyword>
<comment type="function">
    <text evidence="14">Catalyzes the dephosphorylation of undecaprenyl diphosphate (UPP). Confers resistance to bacitracin.</text>
</comment>
<dbReference type="PANTHER" id="PTHR30622">
    <property type="entry name" value="UNDECAPRENYL-DIPHOSPHATASE"/>
    <property type="match status" value="1"/>
</dbReference>
<evidence type="ECO:0000256" key="8">
    <source>
        <dbReference type="ARBA" id="ARBA00022989"/>
    </source>
</evidence>
<keyword evidence="6 14" id="KW-0812">Transmembrane</keyword>
<feature type="transmembrane region" description="Helical" evidence="14">
    <location>
        <begin position="102"/>
        <end position="122"/>
    </location>
</feature>
<evidence type="ECO:0000256" key="11">
    <source>
        <dbReference type="ARBA" id="ARBA00032707"/>
    </source>
</evidence>
<name>A0ABU3TQP0_9BACT</name>
<keyword evidence="10 14" id="KW-0046">Antibiotic resistance</keyword>
<keyword evidence="7 14" id="KW-0378">Hydrolase</keyword>
<dbReference type="InterPro" id="IPR003824">
    <property type="entry name" value="UppP"/>
</dbReference>
<comment type="caution">
    <text evidence="15">The sequence shown here is derived from an EMBL/GenBank/DDBJ whole genome shotgun (WGS) entry which is preliminary data.</text>
</comment>
<evidence type="ECO:0000256" key="1">
    <source>
        <dbReference type="ARBA" id="ARBA00004651"/>
    </source>
</evidence>
<feature type="transmembrane region" description="Helical" evidence="14">
    <location>
        <begin position="42"/>
        <end position="63"/>
    </location>
</feature>
<evidence type="ECO:0000256" key="10">
    <source>
        <dbReference type="ARBA" id="ARBA00023251"/>
    </source>
</evidence>
<sequence length="263" mass="29309">MIEYLDALILGVVEGLTEFLPVSSTAHLIISEYLLKLPASNFLNFLTIFIQLGAIAAVPLLYFKRLTSSIAIYRFVTISFIPAVILGLAFDDLLEAMFQGYYFIAFSWIIGGIILVNIDFWMRNTISSCQDVSQQSYAQAIKIGFYQCLAMIPGVSRSGATIVGARLTGLSHQAAIEYSFLLGIPTILGACAKKILDYRADIPQFIDSDHLPILLTSFIVSFIVAIFTIRFMVSIVSKYGFKYFGYYRILAGILLVITLWLNK</sequence>
<keyword evidence="9 14" id="KW-0472">Membrane</keyword>
<evidence type="ECO:0000256" key="6">
    <source>
        <dbReference type="ARBA" id="ARBA00022692"/>
    </source>
</evidence>
<evidence type="ECO:0000256" key="4">
    <source>
        <dbReference type="ARBA" id="ARBA00021581"/>
    </source>
</evidence>
<feature type="transmembrane region" description="Helical" evidence="14">
    <location>
        <begin position="213"/>
        <end position="233"/>
    </location>
</feature>
<keyword evidence="14" id="KW-0573">Peptidoglycan synthesis</keyword>
<comment type="subcellular location">
    <subcellularLocation>
        <location evidence="1 14">Cell membrane</location>
        <topology evidence="1 14">Multi-pass membrane protein</topology>
    </subcellularLocation>
</comment>
<accession>A0ABU3TQP0</accession>
<evidence type="ECO:0000256" key="3">
    <source>
        <dbReference type="ARBA" id="ARBA00012374"/>
    </source>
</evidence>
<dbReference type="Proteomes" id="UP001249959">
    <property type="component" value="Unassembled WGS sequence"/>
</dbReference>
<dbReference type="PANTHER" id="PTHR30622:SF3">
    <property type="entry name" value="UNDECAPRENYL-DIPHOSPHATASE"/>
    <property type="match status" value="1"/>
</dbReference>
<reference evidence="15 16" key="1">
    <citation type="submission" date="2023-09" db="EMBL/GenBank/DDBJ databases">
        <title>Aquirufa genomes.</title>
        <authorList>
            <person name="Pitt A."/>
        </authorList>
    </citation>
    <scope>NUCLEOTIDE SEQUENCE [LARGE SCALE GENOMIC DNA]</scope>
    <source>
        <strain evidence="15 16">LEOWEIH-7C</strain>
    </source>
</reference>
<dbReference type="RefSeq" id="WP_315575577.1">
    <property type="nucleotide sequence ID" value="NZ_JARDXH010000002.1"/>
</dbReference>
<evidence type="ECO:0000256" key="12">
    <source>
        <dbReference type="ARBA" id="ARBA00032932"/>
    </source>
</evidence>
<feature type="transmembrane region" description="Helical" evidence="14">
    <location>
        <begin position="143"/>
        <end position="163"/>
    </location>
</feature>
<comment type="similarity">
    <text evidence="2 14">Belongs to the UppP family.</text>
</comment>
<dbReference type="HAMAP" id="MF_01006">
    <property type="entry name" value="Undec_diphosphatase"/>
    <property type="match status" value="1"/>
</dbReference>
<keyword evidence="5 14" id="KW-1003">Cell membrane</keyword>
<evidence type="ECO:0000313" key="15">
    <source>
        <dbReference type="EMBL" id="MDU0808186.1"/>
    </source>
</evidence>
<evidence type="ECO:0000256" key="13">
    <source>
        <dbReference type="ARBA" id="ARBA00047594"/>
    </source>
</evidence>
<keyword evidence="14" id="KW-0133">Cell shape</keyword>
<organism evidence="15 16">
    <name type="scientific">Aquirufa regiilacus</name>
    <dbReference type="NCBI Taxonomy" id="3024868"/>
    <lineage>
        <taxon>Bacteria</taxon>
        <taxon>Pseudomonadati</taxon>
        <taxon>Bacteroidota</taxon>
        <taxon>Cytophagia</taxon>
        <taxon>Cytophagales</taxon>
        <taxon>Flectobacillaceae</taxon>
        <taxon>Aquirufa</taxon>
    </lineage>
</organism>
<feature type="transmembrane region" description="Helical" evidence="14">
    <location>
        <begin position="7"/>
        <end position="30"/>
    </location>
</feature>
<evidence type="ECO:0000256" key="14">
    <source>
        <dbReference type="HAMAP-Rule" id="MF_01006"/>
    </source>
</evidence>
<dbReference type="EMBL" id="JAVNWW010000001">
    <property type="protein sequence ID" value="MDU0808186.1"/>
    <property type="molecule type" value="Genomic_DNA"/>
</dbReference>
<evidence type="ECO:0000256" key="5">
    <source>
        <dbReference type="ARBA" id="ARBA00022475"/>
    </source>
</evidence>
<comment type="catalytic activity">
    <reaction evidence="13 14">
        <text>di-trans,octa-cis-undecaprenyl diphosphate + H2O = di-trans,octa-cis-undecaprenyl phosphate + phosphate + H(+)</text>
        <dbReference type="Rhea" id="RHEA:28094"/>
        <dbReference type="ChEBI" id="CHEBI:15377"/>
        <dbReference type="ChEBI" id="CHEBI:15378"/>
        <dbReference type="ChEBI" id="CHEBI:43474"/>
        <dbReference type="ChEBI" id="CHEBI:58405"/>
        <dbReference type="ChEBI" id="CHEBI:60392"/>
        <dbReference type="EC" id="3.6.1.27"/>
    </reaction>
</comment>
<feature type="transmembrane region" description="Helical" evidence="14">
    <location>
        <begin position="175"/>
        <end position="192"/>
    </location>
</feature>
<evidence type="ECO:0000256" key="9">
    <source>
        <dbReference type="ARBA" id="ARBA00023136"/>
    </source>
</evidence>
<gene>
    <name evidence="14" type="primary">uppP</name>
    <name evidence="15" type="ORF">PQG45_03945</name>
</gene>
<protein>
    <recommendedName>
        <fullName evidence="4 14">Undecaprenyl-diphosphatase</fullName>
        <ecNumber evidence="3 14">3.6.1.27</ecNumber>
    </recommendedName>
    <alternativeName>
        <fullName evidence="12 14">Bacitracin resistance protein</fullName>
    </alternativeName>
    <alternativeName>
        <fullName evidence="11 14">Undecaprenyl pyrophosphate phosphatase</fullName>
    </alternativeName>
</protein>
<feature type="transmembrane region" description="Helical" evidence="14">
    <location>
        <begin position="245"/>
        <end position="262"/>
    </location>
</feature>
<evidence type="ECO:0000256" key="7">
    <source>
        <dbReference type="ARBA" id="ARBA00022801"/>
    </source>
</evidence>
<evidence type="ECO:0000256" key="2">
    <source>
        <dbReference type="ARBA" id="ARBA00010621"/>
    </source>
</evidence>
<keyword evidence="16" id="KW-1185">Reference proteome</keyword>
<keyword evidence="14" id="KW-0961">Cell wall biogenesis/degradation</keyword>
<evidence type="ECO:0000313" key="16">
    <source>
        <dbReference type="Proteomes" id="UP001249959"/>
    </source>
</evidence>
<dbReference type="EC" id="3.6.1.27" evidence="3 14"/>
<feature type="transmembrane region" description="Helical" evidence="14">
    <location>
        <begin position="70"/>
        <end position="90"/>
    </location>
</feature>
<dbReference type="Pfam" id="PF02673">
    <property type="entry name" value="BacA"/>
    <property type="match status" value="1"/>
</dbReference>